<comment type="similarity">
    <text evidence="1">Belongs to the peptidase U62 family.</text>
</comment>
<feature type="domain" description="Metalloprotease TldD/E C-terminal" evidence="3">
    <location>
        <begin position="223"/>
        <end position="439"/>
    </location>
</feature>
<feature type="domain" description="Metalloprotease TldD/E central" evidence="4">
    <location>
        <begin position="121"/>
        <end position="212"/>
    </location>
</feature>
<dbReference type="OrthoDB" id="9763230at2"/>
<proteinExistence type="inferred from homology"/>
<gene>
    <name evidence="5" type="ORF">DF182_03275</name>
</gene>
<dbReference type="Pfam" id="PF19289">
    <property type="entry name" value="PmbA_TldD_3rd"/>
    <property type="match status" value="1"/>
</dbReference>
<dbReference type="Proteomes" id="UP000253410">
    <property type="component" value="Unassembled WGS sequence"/>
</dbReference>
<dbReference type="Pfam" id="PF01523">
    <property type="entry name" value="PmbA_TldD_1st"/>
    <property type="match status" value="1"/>
</dbReference>
<dbReference type="InterPro" id="IPR036059">
    <property type="entry name" value="TldD/PmbA_sf"/>
</dbReference>
<evidence type="ECO:0000313" key="6">
    <source>
        <dbReference type="Proteomes" id="UP000253410"/>
    </source>
</evidence>
<protein>
    <submittedName>
        <fullName evidence="5">Peptidase C69</fullName>
    </submittedName>
</protein>
<reference evidence="5 6" key="1">
    <citation type="submission" date="2018-05" db="EMBL/GenBank/DDBJ databases">
        <title>Chitinophaga sp. K3CV102501T nov., isolated from isolated from a monsoon evergreen broad-leaved forest soil.</title>
        <authorList>
            <person name="Lv Y."/>
        </authorList>
    </citation>
    <scope>NUCLEOTIDE SEQUENCE [LARGE SCALE GENOMIC DNA]</scope>
    <source>
        <strain evidence="5 6">GDMCC 1.1325</strain>
    </source>
</reference>
<evidence type="ECO:0000313" key="5">
    <source>
        <dbReference type="EMBL" id="RBL91650.1"/>
    </source>
</evidence>
<evidence type="ECO:0000259" key="3">
    <source>
        <dbReference type="Pfam" id="PF19289"/>
    </source>
</evidence>
<sequence length="445" mass="48404">MPILSKEAAQALLKKVLAHSKADECEVLLFGGESSNVRYARNAVSTSGASSKSMLVVSSAFGKKLGTATINEYDDASLEKVVKRAEELARLAPENPEYMSVLGPQQYATASATYNKETAAIDPAYRAEAVAQSLSITKQNHLVAAGYLENNVGFSAMMNSKGLFAYYNSTDVNLSITVRTEDGTGSGYAAKAYNDVTKLDIKKESSAAAMKAVGSKGAKALEPGKYTVILEPAASIVLLENLIFGMDARSAEEGRSFLSKAGGKTKLGDKLMDDSVTIYSDPWHPDMPTSYYNFDGRPQEKITWIEKGVVKNMYYSRYWAQKDNVKAVPSPDAFIMEGGTDSLEDLIKSTEKGILVTRLWYIRSVDPQTLLFTGLTRDGTFYIENGVIKHPVKNFRFNESPVIMLNNVEALGKPERAVSGESGASAILPPMKLRDFTFTSLSDAI</sequence>
<dbReference type="Gene3D" id="3.30.2290.10">
    <property type="entry name" value="PmbA/TldD superfamily"/>
    <property type="match status" value="1"/>
</dbReference>
<evidence type="ECO:0000259" key="2">
    <source>
        <dbReference type="Pfam" id="PF01523"/>
    </source>
</evidence>
<name>A0A365XZH3_9BACT</name>
<dbReference type="PANTHER" id="PTHR43666">
    <property type="entry name" value="TLDD PROTEIN"/>
    <property type="match status" value="1"/>
</dbReference>
<dbReference type="GO" id="GO:0006508">
    <property type="term" value="P:proteolysis"/>
    <property type="evidence" value="ECO:0007669"/>
    <property type="project" value="InterPro"/>
</dbReference>
<dbReference type="InterPro" id="IPR002510">
    <property type="entry name" value="Metalloprtase-TldD/E_N"/>
</dbReference>
<dbReference type="Pfam" id="PF19290">
    <property type="entry name" value="PmbA_TldD_2nd"/>
    <property type="match status" value="1"/>
</dbReference>
<comment type="caution">
    <text evidence="5">The sequence shown here is derived from an EMBL/GenBank/DDBJ whole genome shotgun (WGS) entry which is preliminary data.</text>
</comment>
<dbReference type="InterPro" id="IPR045569">
    <property type="entry name" value="Metalloprtase-TldD/E_C"/>
</dbReference>
<accession>A0A365XZH3</accession>
<dbReference type="PANTHER" id="PTHR43666:SF1">
    <property type="entry name" value="CONSERVED PROTEIN"/>
    <property type="match status" value="1"/>
</dbReference>
<dbReference type="InterPro" id="IPR045570">
    <property type="entry name" value="Metalloprtase-TldD/E_cen_dom"/>
</dbReference>
<dbReference type="AlphaFoldDB" id="A0A365XZH3"/>
<dbReference type="GO" id="GO:0008237">
    <property type="term" value="F:metallopeptidase activity"/>
    <property type="evidence" value="ECO:0007669"/>
    <property type="project" value="InterPro"/>
</dbReference>
<organism evidence="5 6">
    <name type="scientific">Chitinophaga flava</name>
    <dbReference type="NCBI Taxonomy" id="2259036"/>
    <lineage>
        <taxon>Bacteria</taxon>
        <taxon>Pseudomonadati</taxon>
        <taxon>Bacteroidota</taxon>
        <taxon>Chitinophagia</taxon>
        <taxon>Chitinophagales</taxon>
        <taxon>Chitinophagaceae</taxon>
        <taxon>Chitinophaga</taxon>
    </lineage>
</organism>
<keyword evidence="6" id="KW-1185">Reference proteome</keyword>
<dbReference type="EMBL" id="QFFJ01000001">
    <property type="protein sequence ID" value="RBL91650.1"/>
    <property type="molecule type" value="Genomic_DNA"/>
</dbReference>
<dbReference type="RefSeq" id="WP_113614248.1">
    <property type="nucleotide sequence ID" value="NZ_QFFJ01000001.1"/>
</dbReference>
<dbReference type="InterPro" id="IPR035068">
    <property type="entry name" value="TldD/PmbA_N"/>
</dbReference>
<dbReference type="SUPFAM" id="SSF111283">
    <property type="entry name" value="Putative modulator of DNA gyrase, PmbA/TldD"/>
    <property type="match status" value="1"/>
</dbReference>
<evidence type="ECO:0000256" key="1">
    <source>
        <dbReference type="ARBA" id="ARBA00005836"/>
    </source>
</evidence>
<feature type="domain" description="Metalloprotease TldD/E N-terminal" evidence="2">
    <location>
        <begin position="25"/>
        <end position="89"/>
    </location>
</feature>
<evidence type="ECO:0000259" key="4">
    <source>
        <dbReference type="Pfam" id="PF19290"/>
    </source>
</evidence>